<dbReference type="AlphaFoldDB" id="A0A7G9WD52"/>
<feature type="domain" description="N-acetyltransferase" evidence="1">
    <location>
        <begin position="1"/>
        <end position="147"/>
    </location>
</feature>
<reference evidence="2 3" key="1">
    <citation type="submission" date="2020-07" db="EMBL/GenBank/DDBJ databases">
        <title>Alkalicella. sp. LB2 genome.</title>
        <authorList>
            <person name="Postec A."/>
            <person name="Quemeneur M."/>
        </authorList>
    </citation>
    <scope>NUCLEOTIDE SEQUENCE [LARGE SCALE GENOMIC DNA]</scope>
    <source>
        <strain evidence="2 3">LB2</strain>
    </source>
</reference>
<protein>
    <submittedName>
        <fullName evidence="2">GNAT family N-acetyltransferase</fullName>
    </submittedName>
</protein>
<proteinExistence type="predicted"/>
<sequence>MEERDIETIHQVFSEHKIGKSLQYITRCWKENSTGERITLLAFLEGKFVGSLHLLDKSLYPYFEQRDIPEINDFNVIPPYRKNGIGNLLMEEIEKIAFDKYKIVGIGVGLYPSYSSAQRLYAKRGYIPDGQGLTYNLKPVEPGSNVRVDDDLNLFFIKKP</sequence>
<name>A0A7G9WD52_ALKCA</name>
<organism evidence="2 3">
    <name type="scientific">Alkalicella caledoniensis</name>
    <dbReference type="NCBI Taxonomy" id="2731377"/>
    <lineage>
        <taxon>Bacteria</taxon>
        <taxon>Bacillati</taxon>
        <taxon>Bacillota</taxon>
        <taxon>Clostridia</taxon>
        <taxon>Eubacteriales</taxon>
        <taxon>Proteinivoracaceae</taxon>
        <taxon>Alkalicella</taxon>
    </lineage>
</organism>
<evidence type="ECO:0000313" key="3">
    <source>
        <dbReference type="Proteomes" id="UP000516160"/>
    </source>
</evidence>
<evidence type="ECO:0000259" key="1">
    <source>
        <dbReference type="PROSITE" id="PS51186"/>
    </source>
</evidence>
<dbReference type="Pfam" id="PF00583">
    <property type="entry name" value="Acetyltransf_1"/>
    <property type="match status" value="1"/>
</dbReference>
<dbReference type="PROSITE" id="PS51186">
    <property type="entry name" value="GNAT"/>
    <property type="match status" value="1"/>
</dbReference>
<dbReference type="KEGG" id="acae:HYG86_05010"/>
<dbReference type="GO" id="GO:0016747">
    <property type="term" value="F:acyltransferase activity, transferring groups other than amino-acyl groups"/>
    <property type="evidence" value="ECO:0007669"/>
    <property type="project" value="InterPro"/>
</dbReference>
<dbReference type="EMBL" id="CP058559">
    <property type="protein sequence ID" value="QNO16614.1"/>
    <property type="molecule type" value="Genomic_DNA"/>
</dbReference>
<accession>A0A7G9WD52</accession>
<dbReference type="SUPFAM" id="SSF55729">
    <property type="entry name" value="Acyl-CoA N-acyltransferases (Nat)"/>
    <property type="match status" value="1"/>
</dbReference>
<dbReference type="Proteomes" id="UP000516160">
    <property type="component" value="Chromosome"/>
</dbReference>
<evidence type="ECO:0000313" key="2">
    <source>
        <dbReference type="EMBL" id="QNO16614.1"/>
    </source>
</evidence>
<dbReference type="CDD" id="cd04301">
    <property type="entry name" value="NAT_SF"/>
    <property type="match status" value="1"/>
</dbReference>
<dbReference type="Gene3D" id="3.40.630.30">
    <property type="match status" value="1"/>
</dbReference>
<keyword evidence="2" id="KW-0808">Transferase</keyword>
<keyword evidence="3" id="KW-1185">Reference proteome</keyword>
<dbReference type="InterPro" id="IPR016181">
    <property type="entry name" value="Acyl_CoA_acyltransferase"/>
</dbReference>
<dbReference type="InterPro" id="IPR000182">
    <property type="entry name" value="GNAT_dom"/>
</dbReference>
<gene>
    <name evidence="2" type="ORF">HYG86_05010</name>
</gene>